<dbReference type="EMBL" id="CAADFZ010000070">
    <property type="protein sequence ID" value="VFK65799.1"/>
    <property type="molecule type" value="Genomic_DNA"/>
</dbReference>
<proteinExistence type="predicted"/>
<sequence>MSGSLVRFRLGPSMHDLLLSSLGCRPWTLDPGFPAGMTGEMPQRRCYLLFRHPARIGGIQLSSPLPRKSSTKRSRNFLTCHFERSEKSSASKILRMHKISPSGRDDVFFIYVMKFWFRLGRVRDGKKQSFISRSALRMDQVLQNVDFTDTESCFCRSGAKPRWHAPISARMIPAPFLPAPNECGPVWRYR</sequence>
<name>A0A451AIG1_9GAMM</name>
<dbReference type="EMBL" id="CAADGD010000025">
    <property type="protein sequence ID" value="VFK70237.1"/>
    <property type="molecule type" value="Genomic_DNA"/>
</dbReference>
<accession>A0A451AIG1</accession>
<protein>
    <submittedName>
        <fullName evidence="1">Uncharacterized protein</fullName>
    </submittedName>
</protein>
<evidence type="ECO:0000313" key="2">
    <source>
        <dbReference type="EMBL" id="VFK70237.1"/>
    </source>
</evidence>
<organism evidence="1">
    <name type="scientific">Candidatus Kentrum sp. UNK</name>
    <dbReference type="NCBI Taxonomy" id="2126344"/>
    <lineage>
        <taxon>Bacteria</taxon>
        <taxon>Pseudomonadati</taxon>
        <taxon>Pseudomonadota</taxon>
        <taxon>Gammaproteobacteria</taxon>
        <taxon>Candidatus Kentrum</taxon>
    </lineage>
</organism>
<evidence type="ECO:0000313" key="1">
    <source>
        <dbReference type="EMBL" id="VFK65799.1"/>
    </source>
</evidence>
<gene>
    <name evidence="1" type="ORF">BECKUNK1418G_GA0071005_107015</name>
    <name evidence="2" type="ORF">BECKUNK1418H_GA0071006_102515</name>
</gene>
<dbReference type="AlphaFoldDB" id="A0A451AIG1"/>
<reference evidence="1" key="1">
    <citation type="submission" date="2019-02" db="EMBL/GenBank/DDBJ databases">
        <authorList>
            <person name="Gruber-Vodicka R. H."/>
            <person name="Seah K. B. B."/>
        </authorList>
    </citation>
    <scope>NUCLEOTIDE SEQUENCE</scope>
    <source>
        <strain evidence="2">BECK_BY19</strain>
        <strain evidence="1">BECK_BY8</strain>
    </source>
</reference>